<reference evidence="2 3" key="1">
    <citation type="submission" date="2021-03" db="EMBL/GenBank/DDBJ databases">
        <title>First Case of infection caused by Chromobacterium haemolyticum derived from water in China.</title>
        <authorList>
            <person name="Chen J."/>
            <person name="Liu C."/>
        </authorList>
    </citation>
    <scope>NUCLEOTIDE SEQUENCE [LARGE SCALE GENOMIC DNA]</scope>
    <source>
        <strain evidence="2 3">WJ-5</strain>
    </source>
</reference>
<sequence>MPAWLIPIVWGVITALLDSVIARILSALGVGSVTFFGVNFVMSKVRSALMGMTSGFGSDAMNILGMSGLGVSISIILSAFTIRMTLNGIDKAGNFSSIKFSGFGGGE</sequence>
<keyword evidence="1" id="KW-1133">Transmembrane helix</keyword>
<dbReference type="Pfam" id="PF10734">
    <property type="entry name" value="DUF2523"/>
    <property type="match status" value="1"/>
</dbReference>
<organism evidence="2 3">
    <name type="scientific">Chromobacterium haemolyticum</name>
    <dbReference type="NCBI Taxonomy" id="394935"/>
    <lineage>
        <taxon>Bacteria</taxon>
        <taxon>Pseudomonadati</taxon>
        <taxon>Pseudomonadota</taxon>
        <taxon>Betaproteobacteria</taxon>
        <taxon>Neisseriales</taxon>
        <taxon>Chromobacteriaceae</taxon>
        <taxon>Chromobacterium</taxon>
    </lineage>
</organism>
<evidence type="ECO:0000313" key="2">
    <source>
        <dbReference type="EMBL" id="MBO0416636.1"/>
    </source>
</evidence>
<comment type="caution">
    <text evidence="2">The sequence shown here is derived from an EMBL/GenBank/DDBJ whole genome shotgun (WGS) entry which is preliminary data.</text>
</comment>
<name>A0ABS3GNJ8_9NEIS</name>
<feature type="transmembrane region" description="Helical" evidence="1">
    <location>
        <begin position="63"/>
        <end position="82"/>
    </location>
</feature>
<keyword evidence="1" id="KW-0472">Membrane</keyword>
<gene>
    <name evidence="2" type="ORF">J1C50_14065</name>
</gene>
<proteinExistence type="predicted"/>
<dbReference type="InterPro" id="IPR019670">
    <property type="entry name" value="DUF2523"/>
</dbReference>
<protein>
    <submittedName>
        <fullName evidence="2">DUF2523 domain-containing protein</fullName>
    </submittedName>
</protein>
<feature type="transmembrane region" description="Helical" evidence="1">
    <location>
        <begin position="20"/>
        <end position="42"/>
    </location>
</feature>
<dbReference type="RefSeq" id="WP_200122786.1">
    <property type="nucleotide sequence ID" value="NZ_JAEILV010000009.1"/>
</dbReference>
<keyword evidence="3" id="KW-1185">Reference proteome</keyword>
<evidence type="ECO:0000256" key="1">
    <source>
        <dbReference type="SAM" id="Phobius"/>
    </source>
</evidence>
<keyword evidence="1" id="KW-0812">Transmembrane</keyword>
<dbReference type="Proteomes" id="UP000664349">
    <property type="component" value="Unassembled WGS sequence"/>
</dbReference>
<evidence type="ECO:0000313" key="3">
    <source>
        <dbReference type="Proteomes" id="UP000664349"/>
    </source>
</evidence>
<dbReference type="EMBL" id="JAFLRD010000010">
    <property type="protein sequence ID" value="MBO0416636.1"/>
    <property type="molecule type" value="Genomic_DNA"/>
</dbReference>
<accession>A0ABS3GNJ8</accession>